<comment type="caution">
    <text evidence="2">The sequence shown here is derived from an EMBL/GenBank/DDBJ whole genome shotgun (WGS) entry which is preliminary data.</text>
</comment>
<feature type="signal peptide" evidence="1">
    <location>
        <begin position="1"/>
        <end position="23"/>
    </location>
</feature>
<evidence type="ECO:0000256" key="1">
    <source>
        <dbReference type="SAM" id="SignalP"/>
    </source>
</evidence>
<feature type="chain" id="PRO_5043475179" evidence="1">
    <location>
        <begin position="24"/>
        <end position="109"/>
    </location>
</feature>
<evidence type="ECO:0000313" key="2">
    <source>
        <dbReference type="EMBL" id="KAK9873944.1"/>
    </source>
</evidence>
<evidence type="ECO:0000313" key="3">
    <source>
        <dbReference type="Proteomes" id="UP001431783"/>
    </source>
</evidence>
<protein>
    <submittedName>
        <fullName evidence="2">Uncharacterized protein</fullName>
    </submittedName>
</protein>
<name>A0AAW1U3I1_9CUCU</name>
<dbReference type="Proteomes" id="UP001431783">
    <property type="component" value="Unassembled WGS sequence"/>
</dbReference>
<dbReference type="EMBL" id="JARQZJ010000031">
    <property type="protein sequence ID" value="KAK9873944.1"/>
    <property type="molecule type" value="Genomic_DNA"/>
</dbReference>
<proteinExistence type="predicted"/>
<keyword evidence="1" id="KW-0732">Signal</keyword>
<keyword evidence="3" id="KW-1185">Reference proteome</keyword>
<accession>A0AAW1U3I1</accession>
<organism evidence="2 3">
    <name type="scientific">Henosepilachna vigintioctopunctata</name>
    <dbReference type="NCBI Taxonomy" id="420089"/>
    <lineage>
        <taxon>Eukaryota</taxon>
        <taxon>Metazoa</taxon>
        <taxon>Ecdysozoa</taxon>
        <taxon>Arthropoda</taxon>
        <taxon>Hexapoda</taxon>
        <taxon>Insecta</taxon>
        <taxon>Pterygota</taxon>
        <taxon>Neoptera</taxon>
        <taxon>Endopterygota</taxon>
        <taxon>Coleoptera</taxon>
        <taxon>Polyphaga</taxon>
        <taxon>Cucujiformia</taxon>
        <taxon>Coccinelloidea</taxon>
        <taxon>Coccinellidae</taxon>
        <taxon>Epilachninae</taxon>
        <taxon>Epilachnini</taxon>
        <taxon>Henosepilachna</taxon>
    </lineage>
</organism>
<dbReference type="AlphaFoldDB" id="A0AAW1U3I1"/>
<sequence>MNVRGFLLFLACILVFLLGYNEALLTTRYGKKNINNEEIMPRTGKSSGSFFVGSRYGKRMAWSPGEEMESSPVPCSIFEGMSCDYTGISNYYRCSLRRNPDDEDFAESN</sequence>
<gene>
    <name evidence="2" type="ORF">WA026_002297</name>
</gene>
<reference evidence="2 3" key="1">
    <citation type="submission" date="2023-03" db="EMBL/GenBank/DDBJ databases">
        <title>Genome insight into feeding habits of ladybird beetles.</title>
        <authorList>
            <person name="Li H.-S."/>
            <person name="Huang Y.-H."/>
            <person name="Pang H."/>
        </authorList>
    </citation>
    <scope>NUCLEOTIDE SEQUENCE [LARGE SCALE GENOMIC DNA]</scope>
    <source>
        <strain evidence="2">SYSU_2023b</strain>
        <tissue evidence="2">Whole body</tissue>
    </source>
</reference>